<dbReference type="eggNOG" id="COG1226">
    <property type="taxonomic scope" value="Bacteria"/>
</dbReference>
<dbReference type="HOGENOM" id="CLU_005126_9_3_5"/>
<dbReference type="GO" id="GO:1902600">
    <property type="term" value="P:proton transmembrane transport"/>
    <property type="evidence" value="ECO:0007669"/>
    <property type="project" value="InterPro"/>
</dbReference>
<feature type="transmembrane region" description="Helical" evidence="10">
    <location>
        <begin position="221"/>
        <end position="242"/>
    </location>
</feature>
<dbReference type="EMBL" id="CP001016">
    <property type="protein sequence ID" value="ACB94881.1"/>
    <property type="molecule type" value="Genomic_DNA"/>
</dbReference>
<feature type="transmembrane region" description="Helical" evidence="10">
    <location>
        <begin position="163"/>
        <end position="183"/>
    </location>
</feature>
<keyword evidence="5 10" id="KW-0812">Transmembrane</keyword>
<sequence>MTSFEPGQYKETLLFLATAGLVVPLFRRLRISPILGFLLAGVALGPYGLGALAHGPASWLAFLSLERVEEIEPIAEFGVVFLLFMIGLELSWERLARMRALIFGLGSLQVFGCAAAFVAIALALGQEPPAALVLGFALSLSSTAIVIPALAEKKRLGTSAGRTIFSVLLFQDLMVAPLLFMVTVLDTRSGDFTSAVVSTLLPAIAALSLIVLGGRLLMRPFFHLVAAAGSTEFFIAACLFTVIGISVIAAMSGLSMGLGAFIAGLLLAETEYRREIEVTIEPFKGLLLGLFFVSIGASLNPSEVVAAPLETIGIALGFIAIKFLLTVLAGFVMRLNGRVVTEAAFLLGPGGEFAFVLLSAALAAKLMPAKMAGDVEIAVTLSMFLVPTLAELGRKFGRKSASIAPDLSELPESHDDSEAPEAILIGYGRVGRLVGELLHVHKIRFLAVDQDAGVVKEAREEGADICWGNATRMDFLHRCGISKAKALIITMDANAIAEEIVAMVRAAYPWIIIVARARDAKHATVLYKLGVNNAVPETIEASLQLSEATLIDLGVPMGLVIASIHEKRDEFRKILQPEVDGAAERYELKRTNRLKDWGKRRVKTVVEE</sequence>
<evidence type="ECO:0000256" key="5">
    <source>
        <dbReference type="ARBA" id="ARBA00022692"/>
    </source>
</evidence>
<keyword evidence="7 10" id="KW-1133">Transmembrane helix</keyword>
<feature type="domain" description="RCK N-terminal" evidence="11">
    <location>
        <begin position="419"/>
        <end position="536"/>
    </location>
</feature>
<feature type="transmembrane region" description="Helical" evidence="10">
    <location>
        <begin position="311"/>
        <end position="332"/>
    </location>
</feature>
<dbReference type="SUPFAM" id="SSF51735">
    <property type="entry name" value="NAD(P)-binding Rossmann-fold domains"/>
    <property type="match status" value="1"/>
</dbReference>
<dbReference type="GO" id="GO:0006813">
    <property type="term" value="P:potassium ion transport"/>
    <property type="evidence" value="ECO:0007669"/>
    <property type="project" value="UniProtKB-KW"/>
</dbReference>
<keyword evidence="13" id="KW-1185">Reference proteome</keyword>
<keyword evidence="9 10" id="KW-0472">Membrane</keyword>
<evidence type="ECO:0000256" key="6">
    <source>
        <dbReference type="ARBA" id="ARBA00022958"/>
    </source>
</evidence>
<dbReference type="PROSITE" id="PS51201">
    <property type="entry name" value="RCK_N"/>
    <property type="match status" value="1"/>
</dbReference>
<dbReference type="OrthoDB" id="9781411at2"/>
<feature type="transmembrane region" description="Helical" evidence="10">
    <location>
        <begin position="101"/>
        <end position="124"/>
    </location>
</feature>
<comment type="subcellular location">
    <subcellularLocation>
        <location evidence="1">Endomembrane system</location>
        <topology evidence="1">Multi-pass membrane protein</topology>
    </subcellularLocation>
</comment>
<feature type="transmembrane region" description="Helical" evidence="10">
    <location>
        <begin position="74"/>
        <end position="92"/>
    </location>
</feature>
<keyword evidence="4" id="KW-0633">Potassium transport</keyword>
<dbReference type="PANTHER" id="PTHR46157:SF4">
    <property type="entry name" value="K(+) EFFLUX ANTIPORTER 3, CHLOROPLASTIC"/>
    <property type="match status" value="1"/>
</dbReference>
<accession>B2IJK9</accession>
<dbReference type="InterPro" id="IPR038770">
    <property type="entry name" value="Na+/solute_symporter_sf"/>
</dbReference>
<dbReference type="InterPro" id="IPR036291">
    <property type="entry name" value="NAD(P)-bd_dom_sf"/>
</dbReference>
<dbReference type="InterPro" id="IPR003148">
    <property type="entry name" value="RCK_N"/>
</dbReference>
<dbReference type="Gene3D" id="1.20.1530.20">
    <property type="match status" value="1"/>
</dbReference>
<evidence type="ECO:0000256" key="3">
    <source>
        <dbReference type="ARBA" id="ARBA00022449"/>
    </source>
</evidence>
<dbReference type="Pfam" id="PF02254">
    <property type="entry name" value="TrkA_N"/>
    <property type="match status" value="1"/>
</dbReference>
<evidence type="ECO:0000256" key="1">
    <source>
        <dbReference type="ARBA" id="ARBA00004127"/>
    </source>
</evidence>
<evidence type="ECO:0000259" key="11">
    <source>
        <dbReference type="PROSITE" id="PS51201"/>
    </source>
</evidence>
<keyword evidence="3" id="KW-0050">Antiport</keyword>
<feature type="transmembrane region" description="Helical" evidence="10">
    <location>
        <begin position="195"/>
        <end position="214"/>
    </location>
</feature>
<evidence type="ECO:0000256" key="7">
    <source>
        <dbReference type="ARBA" id="ARBA00022989"/>
    </source>
</evidence>
<feature type="transmembrane region" description="Helical" evidence="10">
    <location>
        <begin position="130"/>
        <end position="151"/>
    </location>
</feature>
<protein>
    <submittedName>
        <fullName evidence="12">Sodium/hydrogen exchanger</fullName>
    </submittedName>
</protein>
<dbReference type="GO" id="GO:0015297">
    <property type="term" value="F:antiporter activity"/>
    <property type="evidence" value="ECO:0007669"/>
    <property type="project" value="UniProtKB-KW"/>
</dbReference>
<name>B2IJK9_BEII9</name>
<gene>
    <name evidence="12" type="ordered locus">Bind_1239</name>
</gene>
<feature type="transmembrane region" description="Helical" evidence="10">
    <location>
        <begin position="280"/>
        <end position="299"/>
    </location>
</feature>
<feature type="transmembrane region" description="Helical" evidence="10">
    <location>
        <begin position="344"/>
        <end position="363"/>
    </location>
</feature>
<dbReference type="Gene3D" id="3.40.50.720">
    <property type="entry name" value="NAD(P)-binding Rossmann-like Domain"/>
    <property type="match status" value="1"/>
</dbReference>
<evidence type="ECO:0000256" key="10">
    <source>
        <dbReference type="SAM" id="Phobius"/>
    </source>
</evidence>
<dbReference type="FunFam" id="3.40.50.720:FF:000036">
    <property type="entry name" value="Glutathione-regulated potassium-efflux system protein KefB"/>
    <property type="match status" value="1"/>
</dbReference>
<evidence type="ECO:0000256" key="8">
    <source>
        <dbReference type="ARBA" id="ARBA00023065"/>
    </source>
</evidence>
<dbReference type="GO" id="GO:0012505">
    <property type="term" value="C:endomembrane system"/>
    <property type="evidence" value="ECO:0007669"/>
    <property type="project" value="UniProtKB-SubCell"/>
</dbReference>
<dbReference type="RefSeq" id="WP_012384238.1">
    <property type="nucleotide sequence ID" value="NC_010581.1"/>
</dbReference>
<keyword evidence="6" id="KW-0630">Potassium</keyword>
<dbReference type="Proteomes" id="UP000001695">
    <property type="component" value="Chromosome"/>
</dbReference>
<dbReference type="InterPro" id="IPR006153">
    <property type="entry name" value="Cation/H_exchanger_TM"/>
</dbReference>
<evidence type="ECO:0000256" key="2">
    <source>
        <dbReference type="ARBA" id="ARBA00022448"/>
    </source>
</evidence>
<dbReference type="Pfam" id="PF00999">
    <property type="entry name" value="Na_H_Exchanger"/>
    <property type="match status" value="1"/>
</dbReference>
<dbReference type="STRING" id="395963.Bind_1239"/>
<organism evidence="12 13">
    <name type="scientific">Beijerinckia indica subsp. indica (strain ATCC 9039 / DSM 1715 / NCIMB 8712)</name>
    <dbReference type="NCBI Taxonomy" id="395963"/>
    <lineage>
        <taxon>Bacteria</taxon>
        <taxon>Pseudomonadati</taxon>
        <taxon>Pseudomonadota</taxon>
        <taxon>Alphaproteobacteria</taxon>
        <taxon>Hyphomicrobiales</taxon>
        <taxon>Beijerinckiaceae</taxon>
        <taxon>Beijerinckia</taxon>
    </lineage>
</organism>
<evidence type="ECO:0000256" key="4">
    <source>
        <dbReference type="ARBA" id="ARBA00022538"/>
    </source>
</evidence>
<evidence type="ECO:0000256" key="9">
    <source>
        <dbReference type="ARBA" id="ARBA00023136"/>
    </source>
</evidence>
<keyword evidence="2" id="KW-0813">Transport</keyword>
<reference evidence="12 13" key="2">
    <citation type="journal article" date="2010" name="J. Bacteriol.">
        <title>Complete genome sequence of Beijerinckia indica subsp. indica.</title>
        <authorList>
            <person name="Tamas I."/>
            <person name="Dedysh S.N."/>
            <person name="Liesack W."/>
            <person name="Stott M.B."/>
            <person name="Alam M."/>
            <person name="Murrell J.C."/>
            <person name="Dunfield P.F."/>
        </authorList>
    </citation>
    <scope>NUCLEOTIDE SEQUENCE [LARGE SCALE GENOMIC DNA]</scope>
    <source>
        <strain evidence="13">ATCC 9039 / DSM 1715 / NCIMB 8712</strain>
    </source>
</reference>
<dbReference type="AlphaFoldDB" id="B2IJK9"/>
<evidence type="ECO:0000313" key="12">
    <source>
        <dbReference type="EMBL" id="ACB94881.1"/>
    </source>
</evidence>
<dbReference type="GO" id="GO:0005886">
    <property type="term" value="C:plasma membrane"/>
    <property type="evidence" value="ECO:0007669"/>
    <property type="project" value="TreeGrafter"/>
</dbReference>
<dbReference type="KEGG" id="bid:Bind_1239"/>
<proteinExistence type="predicted"/>
<feature type="transmembrane region" description="Helical" evidence="10">
    <location>
        <begin position="34"/>
        <end position="54"/>
    </location>
</feature>
<feature type="transmembrane region" description="Helical" evidence="10">
    <location>
        <begin position="248"/>
        <end position="268"/>
    </location>
</feature>
<keyword evidence="8" id="KW-0406">Ion transport</keyword>
<reference evidence="13" key="1">
    <citation type="submission" date="2008-03" db="EMBL/GenBank/DDBJ databases">
        <title>Complete sequence of chromosome of Beijerinckia indica subsp. indica ATCC 9039.</title>
        <authorList>
            <consortium name="US DOE Joint Genome Institute"/>
            <person name="Copeland A."/>
            <person name="Lucas S."/>
            <person name="Lapidus A."/>
            <person name="Glavina del Rio T."/>
            <person name="Dalin E."/>
            <person name="Tice H."/>
            <person name="Bruce D."/>
            <person name="Goodwin L."/>
            <person name="Pitluck S."/>
            <person name="LaButti K."/>
            <person name="Schmutz J."/>
            <person name="Larimer F."/>
            <person name="Land M."/>
            <person name="Hauser L."/>
            <person name="Kyrpides N."/>
            <person name="Mikhailova N."/>
            <person name="Dunfield P.F."/>
            <person name="Dedysh S.N."/>
            <person name="Liesack W."/>
            <person name="Saw J.H."/>
            <person name="Alam M."/>
            <person name="Chen Y."/>
            <person name="Murrell J.C."/>
            <person name="Richardson P."/>
        </authorList>
    </citation>
    <scope>NUCLEOTIDE SEQUENCE [LARGE SCALE GENOMIC DNA]</scope>
    <source>
        <strain evidence="13">ATCC 9039 / DSM 1715 / NCIMB 8712</strain>
    </source>
</reference>
<evidence type="ECO:0000313" key="13">
    <source>
        <dbReference type="Proteomes" id="UP000001695"/>
    </source>
</evidence>
<dbReference type="PANTHER" id="PTHR46157">
    <property type="entry name" value="K(+) EFFLUX ANTIPORTER 3, CHLOROPLASTIC"/>
    <property type="match status" value="1"/>
</dbReference>
<dbReference type="eggNOG" id="COG0475">
    <property type="taxonomic scope" value="Bacteria"/>
</dbReference>